<dbReference type="InterPro" id="IPR004000">
    <property type="entry name" value="Actin"/>
</dbReference>
<dbReference type="Gene3D" id="3.90.640.10">
    <property type="entry name" value="Actin, Chain A, domain 4"/>
    <property type="match status" value="1"/>
</dbReference>
<evidence type="ECO:0000313" key="3">
    <source>
        <dbReference type="EMBL" id="CAE0831527.1"/>
    </source>
</evidence>
<dbReference type="PANTHER" id="PTHR11937">
    <property type="entry name" value="ACTIN"/>
    <property type="match status" value="1"/>
</dbReference>
<protein>
    <recommendedName>
        <fullName evidence="4">Actin</fullName>
    </recommendedName>
</protein>
<gene>
    <name evidence="3" type="ORF">EGYM00163_LOCUS42809</name>
</gene>
<accession>A0A7S4GBJ0</accession>
<dbReference type="Gene3D" id="3.30.420.40">
    <property type="match status" value="2"/>
</dbReference>
<name>A0A7S4GBJ0_9EUGL</name>
<dbReference type="Pfam" id="PF00022">
    <property type="entry name" value="Actin"/>
    <property type="match status" value="1"/>
</dbReference>
<reference evidence="3" key="1">
    <citation type="submission" date="2021-01" db="EMBL/GenBank/DDBJ databases">
        <authorList>
            <person name="Corre E."/>
            <person name="Pelletier E."/>
            <person name="Niang G."/>
            <person name="Scheremetjew M."/>
            <person name="Finn R."/>
            <person name="Kale V."/>
            <person name="Holt S."/>
            <person name="Cochrane G."/>
            <person name="Meng A."/>
            <person name="Brown T."/>
            <person name="Cohen L."/>
        </authorList>
    </citation>
    <scope>NUCLEOTIDE SEQUENCE</scope>
    <source>
        <strain evidence="3">CCMP1594</strain>
    </source>
</reference>
<organism evidence="3">
    <name type="scientific">Eutreptiella gymnastica</name>
    <dbReference type="NCBI Taxonomy" id="73025"/>
    <lineage>
        <taxon>Eukaryota</taxon>
        <taxon>Discoba</taxon>
        <taxon>Euglenozoa</taxon>
        <taxon>Euglenida</taxon>
        <taxon>Spirocuta</taxon>
        <taxon>Euglenophyceae</taxon>
        <taxon>Eutreptiales</taxon>
        <taxon>Eutreptiaceae</taxon>
        <taxon>Eutreptiella</taxon>
    </lineage>
</organism>
<dbReference type="SMART" id="SM00268">
    <property type="entry name" value="ACTIN"/>
    <property type="match status" value="1"/>
</dbReference>
<evidence type="ECO:0000256" key="1">
    <source>
        <dbReference type="ARBA" id="ARBA00049360"/>
    </source>
</evidence>
<evidence type="ECO:0008006" key="4">
    <source>
        <dbReference type="Google" id="ProtNLM"/>
    </source>
</evidence>
<dbReference type="FunFam" id="3.30.420.40:FF:000058">
    <property type="entry name" value="Putative actin-related protein 5"/>
    <property type="match status" value="1"/>
</dbReference>
<dbReference type="InterPro" id="IPR043129">
    <property type="entry name" value="ATPase_NBD"/>
</dbReference>
<dbReference type="FunFam" id="3.30.420.40:FF:000050">
    <property type="entry name" value="Actin, alpha skeletal muscle"/>
    <property type="match status" value="1"/>
</dbReference>
<dbReference type="PRINTS" id="PR00190">
    <property type="entry name" value="ACTIN"/>
</dbReference>
<dbReference type="EMBL" id="HBJA01124310">
    <property type="protein sequence ID" value="CAE0831527.1"/>
    <property type="molecule type" value="Transcribed_RNA"/>
</dbReference>
<dbReference type="AlphaFoldDB" id="A0A7S4GBJ0"/>
<comment type="catalytic activity">
    <reaction evidence="1">
        <text>ATP + H2O = ADP + phosphate + H(+)</text>
        <dbReference type="Rhea" id="RHEA:13065"/>
        <dbReference type="ChEBI" id="CHEBI:15377"/>
        <dbReference type="ChEBI" id="CHEBI:15378"/>
        <dbReference type="ChEBI" id="CHEBI:30616"/>
        <dbReference type="ChEBI" id="CHEBI:43474"/>
        <dbReference type="ChEBI" id="CHEBI:456216"/>
    </reaction>
</comment>
<dbReference type="SUPFAM" id="SSF53067">
    <property type="entry name" value="Actin-like ATPase domain"/>
    <property type="match status" value="2"/>
</dbReference>
<sequence length="388" mass="43149">MVGGDRSTLGNVVVIDNGGHTVKAGYAGEQAPRSVFPCMVGEPRNKGVVMATGDKEFYVGDVAQEKRGCLAVTNPVESGEVVNWVDMERLWNHTFFNELKIEPEAHPIILTEVPLNPQKNRETTTEIMFESFAVPGLYVGVSSVLSLYSSGQTTGLVVDSGKDVTMTVPIFEGYTLTRHIHKSKIAGRAITDYLNSLLMARGYNFTTANEMDIVNYMKESICYTANEYEAAMDQAKTGQANVVKYPLPDGQDIVLNEERFKCTELLFDPSMYHTDQAAIGLDKMCFESIGKCDAEIRKEQYRYVMLSGGNTLFDGLGYRIQNGIHNLYKAKYPHEPPVATKVIANTERMYATWLGGSMLGILPMFHKMWISRADYAEHGPGIVHTKCF</sequence>
<comment type="similarity">
    <text evidence="2">Belongs to the actin family.</text>
</comment>
<evidence type="ECO:0000256" key="2">
    <source>
        <dbReference type="RuleBase" id="RU000487"/>
    </source>
</evidence>
<proteinExistence type="inferred from homology"/>
<dbReference type="FunFam" id="3.90.640.10:FF:000007">
    <property type="entry name" value="Actin like 7B"/>
    <property type="match status" value="1"/>
</dbReference>